<dbReference type="InterPro" id="IPR007280">
    <property type="entry name" value="Peptidase_C_arc/bac"/>
</dbReference>
<sequence length="253" mass="26887">MSLIQIGSLSSAAVTKNDFSLSAGEPDDVFQFQIGSTRNINLALTDISASDNADLRLYRDNGDGIFNASTDPLIQSAGKFLNDDEAINVRADAGTYFAQVQRYDAGSQGGVTYDLALSATAPGNINDFSNLLPTEVELGFVSSNATRTGNVSNSNTADVYHFTLGLFTGANISLTGISSTADADIRLIQDINQNGIVDAGEELRRSTNNLGQSEFFQAFGTQGNGEFLLQVNQYSGTTNYTLNIDVFDSIGIA</sequence>
<accession>K9WTL4</accession>
<dbReference type="Pfam" id="PF04151">
    <property type="entry name" value="PPC"/>
    <property type="match status" value="1"/>
</dbReference>
<dbReference type="EMBL" id="CP003642">
    <property type="protein sequence ID" value="AFZ23101.1"/>
    <property type="molecule type" value="Genomic_DNA"/>
</dbReference>
<evidence type="ECO:0000313" key="2">
    <source>
        <dbReference type="EMBL" id="AFZ23101.1"/>
    </source>
</evidence>
<organism evidence="2 3">
    <name type="scientific">Cylindrospermum stagnale PCC 7417</name>
    <dbReference type="NCBI Taxonomy" id="56107"/>
    <lineage>
        <taxon>Bacteria</taxon>
        <taxon>Bacillati</taxon>
        <taxon>Cyanobacteriota</taxon>
        <taxon>Cyanophyceae</taxon>
        <taxon>Nostocales</taxon>
        <taxon>Nostocaceae</taxon>
        <taxon>Cylindrospermum</taxon>
    </lineage>
</organism>
<dbReference type="Proteomes" id="UP000010475">
    <property type="component" value="Chromosome"/>
</dbReference>
<dbReference type="STRING" id="56107.Cylst_0774"/>
<gene>
    <name evidence="2" type="ORF">Cylst_0774</name>
</gene>
<dbReference type="KEGG" id="csg:Cylst_0774"/>
<dbReference type="SUPFAM" id="SSF89260">
    <property type="entry name" value="Collagen-binding domain"/>
    <property type="match status" value="2"/>
</dbReference>
<protein>
    <submittedName>
        <fullName evidence="2">Putative pre-peptidase</fullName>
    </submittedName>
</protein>
<proteinExistence type="predicted"/>
<evidence type="ECO:0000259" key="1">
    <source>
        <dbReference type="Pfam" id="PF04151"/>
    </source>
</evidence>
<dbReference type="OrthoDB" id="464425at2"/>
<reference evidence="2 3" key="1">
    <citation type="submission" date="2012-06" db="EMBL/GenBank/DDBJ databases">
        <title>Finished chromosome of genome of Cylindrospermum stagnale PCC 7417.</title>
        <authorList>
            <consortium name="US DOE Joint Genome Institute"/>
            <person name="Gugger M."/>
            <person name="Coursin T."/>
            <person name="Rippka R."/>
            <person name="Tandeau De Marsac N."/>
            <person name="Huntemann M."/>
            <person name="Wei C.-L."/>
            <person name="Han J."/>
            <person name="Detter J.C."/>
            <person name="Han C."/>
            <person name="Tapia R."/>
            <person name="Chen A."/>
            <person name="Kyrpides N."/>
            <person name="Mavromatis K."/>
            <person name="Markowitz V."/>
            <person name="Szeto E."/>
            <person name="Ivanova N."/>
            <person name="Pagani I."/>
            <person name="Pati A."/>
            <person name="Goodwin L."/>
            <person name="Nordberg H.P."/>
            <person name="Cantor M.N."/>
            <person name="Hua S.X."/>
            <person name="Woyke T."/>
            <person name="Kerfeld C.A."/>
        </authorList>
    </citation>
    <scope>NUCLEOTIDE SEQUENCE [LARGE SCALE GENOMIC DNA]</scope>
    <source>
        <strain evidence="2 3">PCC 7417</strain>
    </source>
</reference>
<dbReference type="RefSeq" id="WP_015206357.1">
    <property type="nucleotide sequence ID" value="NC_019757.1"/>
</dbReference>
<dbReference type="eggNOG" id="COG2340">
    <property type="taxonomic scope" value="Bacteria"/>
</dbReference>
<keyword evidence="3" id="KW-1185">Reference proteome</keyword>
<dbReference type="AlphaFoldDB" id="K9WTL4"/>
<name>K9WTL4_9NOST</name>
<dbReference type="HOGENOM" id="CLU_1097194_0_0_3"/>
<feature type="domain" description="Peptidase C-terminal archaeal/bacterial" evidence="1">
    <location>
        <begin position="28"/>
        <end position="101"/>
    </location>
</feature>
<evidence type="ECO:0000313" key="3">
    <source>
        <dbReference type="Proteomes" id="UP000010475"/>
    </source>
</evidence>
<dbReference type="Gene3D" id="2.60.120.380">
    <property type="match status" value="2"/>
</dbReference>